<keyword evidence="1" id="KW-0175">Coiled coil</keyword>
<evidence type="ECO:0000313" key="2">
    <source>
        <dbReference type="EMBL" id="CAD8116252.1"/>
    </source>
</evidence>
<feature type="coiled-coil region" evidence="1">
    <location>
        <begin position="323"/>
        <end position="401"/>
    </location>
</feature>
<evidence type="ECO:0000313" key="3">
    <source>
        <dbReference type="Proteomes" id="UP000692954"/>
    </source>
</evidence>
<dbReference type="OrthoDB" id="306975at2759"/>
<dbReference type="PANTHER" id="PTHR38019:SF1">
    <property type="entry name" value="N-ACETYLTRANSFERASE DOMAIN-CONTAINING PROTEIN"/>
    <property type="match status" value="1"/>
</dbReference>
<evidence type="ECO:0000256" key="1">
    <source>
        <dbReference type="SAM" id="Coils"/>
    </source>
</evidence>
<dbReference type="Proteomes" id="UP000692954">
    <property type="component" value="Unassembled WGS sequence"/>
</dbReference>
<dbReference type="AlphaFoldDB" id="A0A8S1QKM3"/>
<comment type="caution">
    <text evidence="2">The sequence shown here is derived from an EMBL/GenBank/DDBJ whole genome shotgun (WGS) entry which is preliminary data.</text>
</comment>
<name>A0A8S1QKM3_9CILI</name>
<organism evidence="2 3">
    <name type="scientific">Paramecium sonneborni</name>
    <dbReference type="NCBI Taxonomy" id="65129"/>
    <lineage>
        <taxon>Eukaryota</taxon>
        <taxon>Sar</taxon>
        <taxon>Alveolata</taxon>
        <taxon>Ciliophora</taxon>
        <taxon>Intramacronucleata</taxon>
        <taxon>Oligohymenophorea</taxon>
        <taxon>Peniculida</taxon>
        <taxon>Parameciidae</taxon>
        <taxon>Paramecium</taxon>
    </lineage>
</organism>
<feature type="coiled-coil region" evidence="1">
    <location>
        <begin position="153"/>
        <end position="287"/>
    </location>
</feature>
<accession>A0A8S1QKM3</accession>
<gene>
    <name evidence="2" type="ORF">PSON_ATCC_30995.1.T1100123</name>
</gene>
<proteinExistence type="predicted"/>
<protein>
    <submittedName>
        <fullName evidence="2">Uncharacterized protein</fullName>
    </submittedName>
</protein>
<dbReference type="EMBL" id="CAJJDN010000110">
    <property type="protein sequence ID" value="CAD8116252.1"/>
    <property type="molecule type" value="Genomic_DNA"/>
</dbReference>
<keyword evidence="3" id="KW-1185">Reference proteome</keyword>
<reference evidence="2" key="1">
    <citation type="submission" date="2021-01" db="EMBL/GenBank/DDBJ databases">
        <authorList>
            <consortium name="Genoscope - CEA"/>
            <person name="William W."/>
        </authorList>
    </citation>
    <scope>NUCLEOTIDE SEQUENCE</scope>
</reference>
<sequence length="539" mass="65263">MNNIENLLDQTHRNTRRGIVFQHTRKTFTIKPDSPKTREACLALGYDPHIFQFKSLEDFAEPDIPENVQKMRFEHYMKKTEGALKEISKMRKTIIKKQKNITNLHLEKSFQRDEELVNDLIEAYNKKMSSIDKEDKDASYLSFDEDDPILVLEQQLEKEIAKYKKSLQIKAKEVQHQLDNEKKRQKMQHDLIEREKRIEELQFKISQQKAKKKRQMKQTSQKKFNEIKQKEREKQIKLFEDKKKQAEKLEKIQKKLEQDEIQHKKELEEQEKKYQERRLQIQQRKNLQDQQYNQHLAQTMTQIQQKWAETSSNKEKQIWESKLERLNLRSSLHEEKLKQYKLRTFQKEESLVQSVVQKLANKEEDLKALKQSKEREEQSKLRDEKLRRKKIEKSLKNIQSQQFDRVDTLQKKFQLLEDYSLKRKEELDYQKSLKQERMKLKQQDLIENYQRQERLKDFRFKSLIKSTQQLNEQKSLEKISNELIRKAQQELQKKLKKDSDNLDQSLINVSQADEKILNQRVSQLEKSLSNLTQNSKIIH</sequence>
<dbReference type="PANTHER" id="PTHR38019">
    <property type="entry name" value="KDA ANTIGEN P200, PUTATIVE-RELATED"/>
    <property type="match status" value="1"/>
</dbReference>